<evidence type="ECO:0000256" key="6">
    <source>
        <dbReference type="ARBA" id="ARBA00023136"/>
    </source>
</evidence>
<evidence type="ECO:0000256" key="7">
    <source>
        <dbReference type="SAM" id="Phobius"/>
    </source>
</evidence>
<proteinExistence type="predicted"/>
<keyword evidence="3 7" id="KW-0812">Transmembrane</keyword>
<evidence type="ECO:0000313" key="9">
    <source>
        <dbReference type="EMBL" id="GAA3933869.1"/>
    </source>
</evidence>
<dbReference type="PANTHER" id="PTHR43652">
    <property type="entry name" value="BASIC AMINO ACID ANTIPORTER YFCC-RELATED"/>
    <property type="match status" value="1"/>
</dbReference>
<dbReference type="Pfam" id="PF03600">
    <property type="entry name" value="CitMHS"/>
    <property type="match status" value="1"/>
</dbReference>
<dbReference type="InterPro" id="IPR006037">
    <property type="entry name" value="RCK_C"/>
</dbReference>
<gene>
    <name evidence="9" type="ORF">GCM10022229_29760</name>
</gene>
<dbReference type="Proteomes" id="UP001501727">
    <property type="component" value="Unassembled WGS sequence"/>
</dbReference>
<feature type="transmembrane region" description="Helical" evidence="7">
    <location>
        <begin position="443"/>
        <end position="460"/>
    </location>
</feature>
<keyword evidence="4" id="KW-0677">Repeat</keyword>
<evidence type="ECO:0000256" key="4">
    <source>
        <dbReference type="ARBA" id="ARBA00022737"/>
    </source>
</evidence>
<dbReference type="InterPro" id="IPR004680">
    <property type="entry name" value="Cit_transptr-like_dom"/>
</dbReference>
<name>A0ABP7N0S0_9GAMM</name>
<reference evidence="10" key="1">
    <citation type="journal article" date="2019" name="Int. J. Syst. Evol. Microbiol.">
        <title>The Global Catalogue of Microorganisms (GCM) 10K type strain sequencing project: providing services to taxonomists for standard genome sequencing and annotation.</title>
        <authorList>
            <consortium name="The Broad Institute Genomics Platform"/>
            <consortium name="The Broad Institute Genome Sequencing Center for Infectious Disease"/>
            <person name="Wu L."/>
            <person name="Ma J."/>
        </authorList>
    </citation>
    <scope>NUCLEOTIDE SEQUENCE [LARGE SCALE GENOMIC DNA]</scope>
    <source>
        <strain evidence="10">JCM 16916</strain>
    </source>
</reference>
<dbReference type="Gene3D" id="3.30.70.1450">
    <property type="entry name" value="Regulator of K+ conductance, C-terminal domain"/>
    <property type="match status" value="2"/>
</dbReference>
<feature type="domain" description="RCK C-terminal" evidence="8">
    <location>
        <begin position="342"/>
        <end position="427"/>
    </location>
</feature>
<evidence type="ECO:0000256" key="2">
    <source>
        <dbReference type="ARBA" id="ARBA00022448"/>
    </source>
</evidence>
<feature type="transmembrane region" description="Helical" evidence="7">
    <location>
        <begin position="529"/>
        <end position="549"/>
    </location>
</feature>
<dbReference type="EMBL" id="BAAAZU010000031">
    <property type="protein sequence ID" value="GAA3933869.1"/>
    <property type="molecule type" value="Genomic_DNA"/>
</dbReference>
<feature type="transmembrane region" description="Helical" evidence="7">
    <location>
        <begin position="78"/>
        <end position="97"/>
    </location>
</feature>
<feature type="transmembrane region" description="Helical" evidence="7">
    <location>
        <begin position="466"/>
        <end position="483"/>
    </location>
</feature>
<feature type="transmembrane region" description="Helical" evidence="7">
    <location>
        <begin position="163"/>
        <end position="188"/>
    </location>
</feature>
<dbReference type="InterPro" id="IPR051679">
    <property type="entry name" value="DASS-Related_Transporters"/>
</dbReference>
<feature type="domain" description="RCK C-terminal" evidence="8">
    <location>
        <begin position="252"/>
        <end position="335"/>
    </location>
</feature>
<keyword evidence="6 7" id="KW-0472">Membrane</keyword>
<evidence type="ECO:0000313" key="10">
    <source>
        <dbReference type="Proteomes" id="UP001501727"/>
    </source>
</evidence>
<dbReference type="SUPFAM" id="SSF116726">
    <property type="entry name" value="TrkA C-terminal domain-like"/>
    <property type="match status" value="2"/>
</dbReference>
<evidence type="ECO:0000256" key="5">
    <source>
        <dbReference type="ARBA" id="ARBA00022989"/>
    </source>
</evidence>
<feature type="transmembrane region" description="Helical" evidence="7">
    <location>
        <begin position="561"/>
        <end position="584"/>
    </location>
</feature>
<feature type="transmembrane region" description="Helical" evidence="7">
    <location>
        <begin position="26"/>
        <end position="48"/>
    </location>
</feature>
<feature type="transmembrane region" description="Helical" evidence="7">
    <location>
        <begin position="208"/>
        <end position="229"/>
    </location>
</feature>
<sequence length="633" mass="67388">MPGVGRALFRFPIPDSRFPALMDTTLTLTTDMALVLGLVVLTMVLFLFERVRADVVALVVLVLLGLTGLVAPEDIFSGFSSDAVMNVIATMILGMGLDRTGALNRLAGWLVRHSRGVEERLLLLSSAVAGLNSSIMQNTSVTALYLPIASRLSARTGVSLSRLLMPISAAIIMGGGLTMVGNSPLILLNDLLVAANANLPSGVGTLEPLNMFAPAPIGLALLLAALAYFHFFGNRQLRDETDKGVAPARTQSYFAKSYGIEGEVFELTVSADSPLVGMSLGEAEALHGAPLLLALKTGNESRLAPPGDARIWVGSVLGAMGARQQVADFAQNQFLRLSTRLRTFGDLFNPSRAGISEAVVPPTSKFIGKTPAELHLRKTHGISLLAINRDKDVLRENARNVPLRAGDMLVLHSIWQDLARTAASRDFVIVTDYPKGEQRPHKFKIAMVIFAVTILIALSSKIPTSIALMAGVAGMLVSGVLKMDEAYSAINWKTVFLMACLIPLGWAMDSSGAAAWVAGHSIERLPDGLPLWLIQLALALLTTLFSLVISHVGATIVMVPLAINLALAVDGNPTGFALIVALSASNNFMTASNPSISMITGPAGYTAREMWRVGAPLSMVYTTIVVLMVNLMF</sequence>
<feature type="transmembrane region" description="Helical" evidence="7">
    <location>
        <begin position="495"/>
        <end position="517"/>
    </location>
</feature>
<keyword evidence="2" id="KW-0813">Transport</keyword>
<dbReference type="PANTHER" id="PTHR43652:SF2">
    <property type="entry name" value="BASIC AMINO ACID ANTIPORTER YFCC-RELATED"/>
    <property type="match status" value="1"/>
</dbReference>
<protein>
    <submittedName>
        <fullName evidence="9">SLC13 family permease</fullName>
    </submittedName>
</protein>
<accession>A0ABP7N0S0</accession>
<evidence type="ECO:0000259" key="8">
    <source>
        <dbReference type="PROSITE" id="PS51202"/>
    </source>
</evidence>
<evidence type="ECO:0000256" key="3">
    <source>
        <dbReference type="ARBA" id="ARBA00022692"/>
    </source>
</evidence>
<organism evidence="9 10">
    <name type="scientific">Luteimonas lutimaris</name>
    <dbReference type="NCBI Taxonomy" id="698645"/>
    <lineage>
        <taxon>Bacteria</taxon>
        <taxon>Pseudomonadati</taxon>
        <taxon>Pseudomonadota</taxon>
        <taxon>Gammaproteobacteria</taxon>
        <taxon>Lysobacterales</taxon>
        <taxon>Lysobacteraceae</taxon>
        <taxon>Luteimonas</taxon>
    </lineage>
</organism>
<dbReference type="InterPro" id="IPR036721">
    <property type="entry name" value="RCK_C_sf"/>
</dbReference>
<keyword evidence="5 7" id="KW-1133">Transmembrane helix</keyword>
<comment type="caution">
    <text evidence="9">The sequence shown here is derived from an EMBL/GenBank/DDBJ whole genome shotgun (WGS) entry which is preliminary data.</text>
</comment>
<evidence type="ECO:0000256" key="1">
    <source>
        <dbReference type="ARBA" id="ARBA00004141"/>
    </source>
</evidence>
<keyword evidence="10" id="KW-1185">Reference proteome</keyword>
<dbReference type="PROSITE" id="PS51202">
    <property type="entry name" value="RCK_C"/>
    <property type="match status" value="2"/>
</dbReference>
<dbReference type="Pfam" id="PF02080">
    <property type="entry name" value="TrkA_C"/>
    <property type="match status" value="1"/>
</dbReference>
<feature type="transmembrane region" description="Helical" evidence="7">
    <location>
        <begin position="613"/>
        <end position="632"/>
    </location>
</feature>
<comment type="subcellular location">
    <subcellularLocation>
        <location evidence="1">Membrane</location>
        <topology evidence="1">Multi-pass membrane protein</topology>
    </subcellularLocation>
</comment>
<feature type="transmembrane region" description="Helical" evidence="7">
    <location>
        <begin position="55"/>
        <end position="72"/>
    </location>
</feature>